<name>A0A165QGK1_EXIGL</name>
<accession>A0A165QGK1</accession>
<organism evidence="1 2">
    <name type="scientific">Exidia glandulosa HHB12029</name>
    <dbReference type="NCBI Taxonomy" id="1314781"/>
    <lineage>
        <taxon>Eukaryota</taxon>
        <taxon>Fungi</taxon>
        <taxon>Dikarya</taxon>
        <taxon>Basidiomycota</taxon>
        <taxon>Agaricomycotina</taxon>
        <taxon>Agaricomycetes</taxon>
        <taxon>Auriculariales</taxon>
        <taxon>Exidiaceae</taxon>
        <taxon>Exidia</taxon>
    </lineage>
</organism>
<reference evidence="1 2" key="1">
    <citation type="journal article" date="2016" name="Mol. Biol. Evol.">
        <title>Comparative Genomics of Early-Diverging Mushroom-Forming Fungi Provides Insights into the Origins of Lignocellulose Decay Capabilities.</title>
        <authorList>
            <person name="Nagy L.G."/>
            <person name="Riley R."/>
            <person name="Tritt A."/>
            <person name="Adam C."/>
            <person name="Daum C."/>
            <person name="Floudas D."/>
            <person name="Sun H."/>
            <person name="Yadav J.S."/>
            <person name="Pangilinan J."/>
            <person name="Larsson K.H."/>
            <person name="Matsuura K."/>
            <person name="Barry K."/>
            <person name="Labutti K."/>
            <person name="Kuo R."/>
            <person name="Ohm R.A."/>
            <person name="Bhattacharya S.S."/>
            <person name="Shirouzu T."/>
            <person name="Yoshinaga Y."/>
            <person name="Martin F.M."/>
            <person name="Grigoriev I.V."/>
            <person name="Hibbett D.S."/>
        </authorList>
    </citation>
    <scope>NUCLEOTIDE SEQUENCE [LARGE SCALE GENOMIC DNA]</scope>
    <source>
        <strain evidence="1 2">HHB12029</strain>
    </source>
</reference>
<evidence type="ECO:0000313" key="1">
    <source>
        <dbReference type="EMBL" id="KZW03584.1"/>
    </source>
</evidence>
<sequence length="142" mass="15655">MPQSSLVNVTHIRGLVLSLFFRSEGPQACFDELLGCLPALTHLALDLNVGDDSSRIFKPFIEAVLHHIRLRRFICCCARVNQATLLRALSFVHDERVYLWCDARDGSNVDFVTGLISDAKAGRNVWEDGQPICRSDAGAAAA</sequence>
<protein>
    <submittedName>
        <fullName evidence="1">Uncharacterized protein</fullName>
    </submittedName>
</protein>
<evidence type="ECO:0000313" key="2">
    <source>
        <dbReference type="Proteomes" id="UP000077266"/>
    </source>
</evidence>
<dbReference type="AlphaFoldDB" id="A0A165QGK1"/>
<proteinExistence type="predicted"/>
<gene>
    <name evidence="1" type="ORF">EXIGLDRAFT_721784</name>
</gene>
<dbReference type="EMBL" id="KV425883">
    <property type="protein sequence ID" value="KZW03584.1"/>
    <property type="molecule type" value="Genomic_DNA"/>
</dbReference>
<dbReference type="InParanoid" id="A0A165QGK1"/>
<keyword evidence="2" id="KW-1185">Reference proteome</keyword>
<dbReference type="Proteomes" id="UP000077266">
    <property type="component" value="Unassembled WGS sequence"/>
</dbReference>